<reference evidence="3" key="2">
    <citation type="submission" date="2025-08" db="UniProtKB">
        <authorList>
            <consortium name="Ensembl"/>
        </authorList>
    </citation>
    <scope>IDENTIFICATION</scope>
</reference>
<dbReference type="PANTHER" id="PTHR28556:SF5">
    <property type="entry name" value="TRANSMEMBRANE PROTEIN 106C"/>
    <property type="match status" value="1"/>
</dbReference>
<dbReference type="Ensembl" id="ENSMICT00000001805.3">
    <property type="protein sequence ID" value="ENSMICP00000001645.3"/>
    <property type="gene ID" value="ENSMICG00000001808.3"/>
</dbReference>
<name>A0A8C5UM64_MICMU</name>
<evidence type="ECO:0000313" key="3">
    <source>
        <dbReference type="Ensembl" id="ENSMICP00000001645.3"/>
    </source>
</evidence>
<dbReference type="AlphaFoldDB" id="A0A8C5UM64"/>
<sequence>MGSQHSTCGHPSSFRQKKEDDREDFLAEREQEEAIAQFPYVEFTGRDSITCLTCQGTGYIPTELQ</sequence>
<feature type="region of interest" description="Disordered" evidence="1">
    <location>
        <begin position="1"/>
        <end position="26"/>
    </location>
</feature>
<evidence type="ECO:0000313" key="4">
    <source>
        <dbReference type="Proteomes" id="UP000694394"/>
    </source>
</evidence>
<gene>
    <name evidence="3" type="primary">TMEM106C</name>
</gene>
<feature type="compositionally biased region" description="Basic and acidic residues" evidence="1">
    <location>
        <begin position="16"/>
        <end position="26"/>
    </location>
</feature>
<keyword evidence="4" id="KW-1185">Reference proteome</keyword>
<reference evidence="3" key="3">
    <citation type="submission" date="2025-09" db="UniProtKB">
        <authorList>
            <consortium name="Ensembl"/>
        </authorList>
    </citation>
    <scope>IDENTIFICATION</scope>
</reference>
<dbReference type="InterPro" id="IPR048511">
    <property type="entry name" value="TMEM106_N"/>
</dbReference>
<protein>
    <submittedName>
        <fullName evidence="3">Transmembrane protein 106C</fullName>
    </submittedName>
</protein>
<dbReference type="EMBL" id="ABDC03009655">
    <property type="status" value="NOT_ANNOTATED_CDS"/>
    <property type="molecule type" value="Genomic_DNA"/>
</dbReference>
<evidence type="ECO:0000256" key="1">
    <source>
        <dbReference type="SAM" id="MobiDB-lite"/>
    </source>
</evidence>
<feature type="domain" description="Transmembrane protein 106 N-terminal" evidence="2">
    <location>
        <begin position="25"/>
        <end position="64"/>
    </location>
</feature>
<dbReference type="GeneTree" id="ENSGT00940000161281"/>
<dbReference type="PANTHER" id="PTHR28556">
    <property type="entry name" value="TRANSMEMBRANE PROTEIN 106B"/>
    <property type="match status" value="1"/>
</dbReference>
<dbReference type="Pfam" id="PF21002">
    <property type="entry name" value="TMEM106_N"/>
    <property type="match status" value="1"/>
</dbReference>
<dbReference type="InterPro" id="IPR009790">
    <property type="entry name" value="TMEM106"/>
</dbReference>
<organism evidence="3 4">
    <name type="scientific">Microcebus murinus</name>
    <name type="common">Gray mouse lemur</name>
    <name type="synonym">Lemur murinus</name>
    <dbReference type="NCBI Taxonomy" id="30608"/>
    <lineage>
        <taxon>Eukaryota</taxon>
        <taxon>Metazoa</taxon>
        <taxon>Chordata</taxon>
        <taxon>Craniata</taxon>
        <taxon>Vertebrata</taxon>
        <taxon>Euteleostomi</taxon>
        <taxon>Mammalia</taxon>
        <taxon>Eutheria</taxon>
        <taxon>Euarchontoglires</taxon>
        <taxon>Primates</taxon>
        <taxon>Strepsirrhini</taxon>
        <taxon>Lemuriformes</taxon>
        <taxon>Cheirogaleidae</taxon>
        <taxon>Microcebus</taxon>
    </lineage>
</organism>
<evidence type="ECO:0000259" key="2">
    <source>
        <dbReference type="Pfam" id="PF21002"/>
    </source>
</evidence>
<accession>A0A8C5UM64</accession>
<dbReference type="Proteomes" id="UP000694394">
    <property type="component" value="Chromosome 7"/>
</dbReference>
<feature type="compositionally biased region" description="Polar residues" evidence="1">
    <location>
        <begin position="1"/>
        <end position="14"/>
    </location>
</feature>
<proteinExistence type="predicted"/>
<reference evidence="3" key="1">
    <citation type="submission" date="2016-12" db="EMBL/GenBank/DDBJ databases">
        <title>Mouse lemur reference genome and diversity panel.</title>
        <authorList>
            <person name="Harris R."/>
            <person name="Larsen P."/>
            <person name="Liu Y."/>
            <person name="Hughes D.S."/>
            <person name="Murali S."/>
            <person name="Raveendran M."/>
            <person name="Korchina V."/>
            <person name="Wang M."/>
            <person name="Jhangiani S."/>
            <person name="Bandaranaike D."/>
            <person name="Bellair M."/>
            <person name="Blankenburg K."/>
            <person name="Chao H."/>
            <person name="Dahdouli M."/>
            <person name="Dinh H."/>
            <person name="Doddapaneni H."/>
            <person name="English A."/>
            <person name="Firestine M."/>
            <person name="Gnanaolivu R."/>
            <person name="Gross S."/>
            <person name="Hernandez B."/>
            <person name="Javaid M."/>
            <person name="Jayaseelan J."/>
            <person name="Jones J."/>
            <person name="Khan Z."/>
            <person name="Kovar C."/>
            <person name="Kurapati P."/>
            <person name="Le B."/>
            <person name="Lee S."/>
            <person name="Li M."/>
            <person name="Mathew T."/>
            <person name="Narasimhan A."/>
            <person name="Ngo D."/>
            <person name="Nguyen L."/>
            <person name="Okwuonu G."/>
            <person name="Ongeri F."/>
            <person name="Osuji N."/>
            <person name="Pu L.-L."/>
            <person name="Puazo M."/>
            <person name="Quiroz J."/>
            <person name="Raj R."/>
            <person name="Rajbhandari K."/>
            <person name="Reid J.G."/>
            <person name="Santibanez J."/>
            <person name="Sexton D."/>
            <person name="Skinner E."/>
            <person name="Vee V."/>
            <person name="Weissenberger G."/>
            <person name="Wu Y."/>
            <person name="Xin Y."/>
            <person name="Han Y."/>
            <person name="Campbell C."/>
            <person name="Brown A."/>
            <person name="Sullivan B."/>
            <person name="Shelton J."/>
            <person name="Brown S."/>
            <person name="Dudchenko O."/>
            <person name="Machol I."/>
            <person name="Durand N."/>
            <person name="Shamim M."/>
            <person name="Lieberman A."/>
            <person name="Muzny D.M."/>
            <person name="Richards S."/>
            <person name="Yoder A."/>
            <person name="Worley K.C."/>
            <person name="Rogers J."/>
            <person name="Gibbs R.A."/>
        </authorList>
    </citation>
    <scope>NUCLEOTIDE SEQUENCE [LARGE SCALE GENOMIC DNA]</scope>
</reference>